<feature type="transmembrane region" description="Helical" evidence="2">
    <location>
        <begin position="154"/>
        <end position="179"/>
    </location>
</feature>
<dbReference type="EMBL" id="JACZZA010000001">
    <property type="protein sequence ID" value="MBE1158984.1"/>
    <property type="molecule type" value="Genomic_DNA"/>
</dbReference>
<keyword evidence="2" id="KW-1133">Transmembrane helix</keyword>
<keyword evidence="2" id="KW-0812">Transmembrane</keyword>
<comment type="caution">
    <text evidence="3">The sequence shown here is derived from an EMBL/GenBank/DDBJ whole genome shotgun (WGS) entry which is preliminary data.</text>
</comment>
<feature type="region of interest" description="Disordered" evidence="1">
    <location>
        <begin position="1"/>
        <end position="30"/>
    </location>
</feature>
<name>A0ABR9G4K7_9GAMM</name>
<accession>A0ABR9G4K7</accession>
<dbReference type="Proteomes" id="UP000651010">
    <property type="component" value="Unassembled WGS sequence"/>
</dbReference>
<keyword evidence="4" id="KW-1185">Reference proteome</keyword>
<evidence type="ECO:0000313" key="4">
    <source>
        <dbReference type="Proteomes" id="UP000651010"/>
    </source>
</evidence>
<feature type="transmembrane region" description="Helical" evidence="2">
    <location>
        <begin position="130"/>
        <end position="148"/>
    </location>
</feature>
<organism evidence="3 4">
    <name type="scientific">Dyella acidiphila</name>
    <dbReference type="NCBI Taxonomy" id="2775866"/>
    <lineage>
        <taxon>Bacteria</taxon>
        <taxon>Pseudomonadati</taxon>
        <taxon>Pseudomonadota</taxon>
        <taxon>Gammaproteobacteria</taxon>
        <taxon>Lysobacterales</taxon>
        <taxon>Rhodanobacteraceae</taxon>
        <taxon>Dyella</taxon>
    </lineage>
</organism>
<proteinExistence type="predicted"/>
<reference evidence="3 4" key="1">
    <citation type="submission" date="2020-09" db="EMBL/GenBank/DDBJ databases">
        <title>Dyella sp. 7MK23 isolated from forest soil.</title>
        <authorList>
            <person name="Fu J."/>
        </authorList>
    </citation>
    <scope>NUCLEOTIDE SEQUENCE [LARGE SCALE GENOMIC DNA]</scope>
    <source>
        <strain evidence="3 4">7MK23</strain>
    </source>
</reference>
<evidence type="ECO:0000256" key="1">
    <source>
        <dbReference type="SAM" id="MobiDB-lite"/>
    </source>
</evidence>
<evidence type="ECO:0000256" key="2">
    <source>
        <dbReference type="SAM" id="Phobius"/>
    </source>
</evidence>
<evidence type="ECO:0000313" key="3">
    <source>
        <dbReference type="EMBL" id="MBE1158984.1"/>
    </source>
</evidence>
<sequence>MERAVEARKAFQKQHPPASPKQVSAPPPPSGLTLEKAIQNYAEVEAPGLKGDTWDGRQRALKTFVGKLGAQTPVASIINFAQMKLRLFSARIVRLPCCERFYQRVLWGNGEQTRTMAKLSLALRAFRQSIAHWGVVEYALLLLLWGGVSAPFYSWGWGAFSVLSLPLILAMGMIVLYFAERIFRRHLNPAQERRMPPLNGRFHAATSLEAESYFKEVSTGAYSEMFEIEVNLLKREDAEAFTDQIFDHPLIQFFNGLVLDDPNTSDHHILLRWHPFEGCVLFLPHDDDSRVVFRSLGDFLDGVRRCKESGQPLREMHPELSPVPSDQVALSRVIRDLIEGADDDISIALALIPSMDLSDVTLLERMAVDQNFYLGEAVANEIAKRPSVDLKPIALLCSKHSHIQVANAGAEALNAF</sequence>
<dbReference type="RefSeq" id="WP_192553843.1">
    <property type="nucleotide sequence ID" value="NZ_JACZZA010000001.1"/>
</dbReference>
<keyword evidence="2" id="KW-0472">Membrane</keyword>
<gene>
    <name evidence="3" type="ORF">IGX34_01220</name>
</gene>
<protein>
    <submittedName>
        <fullName evidence="3">Uncharacterized protein</fullName>
    </submittedName>
</protein>